<evidence type="ECO:0000256" key="2">
    <source>
        <dbReference type="SAM" id="Phobius"/>
    </source>
</evidence>
<feature type="transmembrane region" description="Helical" evidence="2">
    <location>
        <begin position="105"/>
        <end position="131"/>
    </location>
</feature>
<dbReference type="EMBL" id="JANF02000061">
    <property type="protein sequence ID" value="KER36002.1"/>
    <property type="molecule type" value="Genomic_DNA"/>
</dbReference>
<dbReference type="PANTHER" id="PTHR43459">
    <property type="entry name" value="ENOYL-COA HYDRATASE"/>
    <property type="match status" value="1"/>
</dbReference>
<evidence type="ECO:0000313" key="3">
    <source>
        <dbReference type="EMBL" id="KER36002.1"/>
    </source>
</evidence>
<evidence type="ECO:0000256" key="1">
    <source>
        <dbReference type="ARBA" id="ARBA00005254"/>
    </source>
</evidence>
<dbReference type="Gene3D" id="3.90.226.10">
    <property type="entry name" value="2-enoyl-CoA Hydratase, Chain A, domain 1"/>
    <property type="match status" value="1"/>
</dbReference>
<dbReference type="Proteomes" id="UP000028135">
    <property type="component" value="Unassembled WGS sequence"/>
</dbReference>
<gene>
    <name evidence="3" type="ORF">AL00_13205</name>
</gene>
<dbReference type="SUPFAM" id="SSF52096">
    <property type="entry name" value="ClpP/crotonase"/>
    <property type="match status" value="1"/>
</dbReference>
<organism evidence="3 4">
    <name type="scientific">Sphingobium indicum F2</name>
    <dbReference type="NCBI Taxonomy" id="1450518"/>
    <lineage>
        <taxon>Bacteria</taxon>
        <taxon>Pseudomonadati</taxon>
        <taxon>Pseudomonadota</taxon>
        <taxon>Alphaproteobacteria</taxon>
        <taxon>Sphingomonadales</taxon>
        <taxon>Sphingomonadaceae</taxon>
        <taxon>Sphingobium</taxon>
    </lineage>
</organism>
<keyword evidence="2" id="KW-0472">Membrane</keyword>
<evidence type="ECO:0000313" key="4">
    <source>
        <dbReference type="Proteomes" id="UP000028135"/>
    </source>
</evidence>
<accession>A0A8E0WRH1</accession>
<dbReference type="CDD" id="cd06558">
    <property type="entry name" value="crotonase-like"/>
    <property type="match status" value="1"/>
</dbReference>
<dbReference type="Pfam" id="PF00378">
    <property type="entry name" value="ECH_1"/>
    <property type="match status" value="1"/>
</dbReference>
<dbReference type="PANTHER" id="PTHR43459:SF1">
    <property type="entry name" value="EG:BACN32G11.4 PROTEIN"/>
    <property type="match status" value="1"/>
</dbReference>
<keyword evidence="2" id="KW-1133">Transmembrane helix</keyword>
<keyword evidence="2" id="KW-0812">Transmembrane</keyword>
<proteinExistence type="inferred from homology"/>
<protein>
    <submittedName>
        <fullName evidence="3">Enoyl-CoA hydratase</fullName>
    </submittedName>
</protein>
<dbReference type="InterPro" id="IPR001753">
    <property type="entry name" value="Enoyl-CoA_hydra/iso"/>
</dbReference>
<dbReference type="RefSeq" id="WP_020819008.1">
    <property type="nucleotide sequence ID" value="NZ_JANF02000061.1"/>
</dbReference>
<dbReference type="InterPro" id="IPR029045">
    <property type="entry name" value="ClpP/crotonase-like_dom_sf"/>
</dbReference>
<dbReference type="InterPro" id="IPR014748">
    <property type="entry name" value="Enoyl-CoA_hydra_C"/>
</dbReference>
<dbReference type="AlphaFoldDB" id="A0A8E0WRH1"/>
<sequence length="263" mass="27509">MAEAASPILFERRGAVGWLTLDRPARRNAIDAATHLALREALTAVEADRAMRALVITGAGGAFCSGQDLAERRDMVAEGEVDLQASLVENYSPLIRRLIALPMPVIAAVGGVAAGAGVGLVLAADIVLAGASARFQLPFVKVGLGPDCGLSWTLARQVGLNRALALLLTGDAFDADEAFAWGLVSRVCPDEALAAEAEALAARLATGPRAAIAAIKRRVREAADQTLDEALAAEAIMQGGLGLDPDYREAVTAFTSKREPRFR</sequence>
<name>A0A8E0WRH1_9SPHN</name>
<reference evidence="3 4" key="1">
    <citation type="submission" date="2014-05" db="EMBL/GenBank/DDBJ databases">
        <title>Genome Announcement of Sphingobium lucknowense F2.</title>
        <authorList>
            <person name="Lal R."/>
            <person name="Negi V."/>
            <person name="Lata P."/>
            <person name="Sangwan N."/>
            <person name="Gupta S.K."/>
            <person name="Rao D.L.N."/>
            <person name="Das S."/>
        </authorList>
    </citation>
    <scope>NUCLEOTIDE SEQUENCE [LARGE SCALE GENOMIC DNA]</scope>
    <source>
        <strain evidence="3 4">F2</strain>
    </source>
</reference>
<comment type="caution">
    <text evidence="3">The sequence shown here is derived from an EMBL/GenBank/DDBJ whole genome shotgun (WGS) entry which is preliminary data.</text>
</comment>
<dbReference type="GO" id="GO:0003824">
    <property type="term" value="F:catalytic activity"/>
    <property type="evidence" value="ECO:0007669"/>
    <property type="project" value="UniProtKB-ARBA"/>
</dbReference>
<dbReference type="Gene3D" id="1.10.12.10">
    <property type="entry name" value="Lyase 2-enoyl-coa Hydratase, Chain A, domain 2"/>
    <property type="match status" value="1"/>
</dbReference>
<comment type="similarity">
    <text evidence="1">Belongs to the enoyl-CoA hydratase/isomerase family.</text>
</comment>